<dbReference type="Proteomes" id="UP000516361">
    <property type="component" value="Chromosome"/>
</dbReference>
<dbReference type="InterPro" id="IPR003796">
    <property type="entry name" value="RNR_NrdR-like"/>
</dbReference>
<dbReference type="InterPro" id="IPR005144">
    <property type="entry name" value="ATP-cone_dom"/>
</dbReference>
<dbReference type="KEGG" id="ocy:OSSY52_05780"/>
<dbReference type="AlphaFoldDB" id="A0A7G1G6E6"/>
<evidence type="ECO:0000256" key="1">
    <source>
        <dbReference type="ARBA" id="ARBA00022491"/>
    </source>
</evidence>
<feature type="domain" description="ATP-cone" evidence="8">
    <location>
        <begin position="49"/>
        <end position="139"/>
    </location>
</feature>
<comment type="similarity">
    <text evidence="7">Belongs to the NrdR family.</text>
</comment>
<keyword evidence="3 7" id="KW-0067">ATP-binding</keyword>
<keyword evidence="10" id="KW-1185">Reference proteome</keyword>
<dbReference type="InParanoid" id="A0A7G1G6E6"/>
<evidence type="ECO:0000256" key="6">
    <source>
        <dbReference type="ARBA" id="ARBA00023163"/>
    </source>
</evidence>
<evidence type="ECO:0000256" key="5">
    <source>
        <dbReference type="ARBA" id="ARBA00023125"/>
    </source>
</evidence>
<evidence type="ECO:0000313" key="10">
    <source>
        <dbReference type="Proteomes" id="UP000516361"/>
    </source>
</evidence>
<dbReference type="InterPro" id="IPR055173">
    <property type="entry name" value="NrdR-like_N"/>
</dbReference>
<evidence type="ECO:0000256" key="7">
    <source>
        <dbReference type="HAMAP-Rule" id="MF_00440"/>
    </source>
</evidence>
<evidence type="ECO:0000256" key="4">
    <source>
        <dbReference type="ARBA" id="ARBA00023015"/>
    </source>
</evidence>
<evidence type="ECO:0000256" key="2">
    <source>
        <dbReference type="ARBA" id="ARBA00022741"/>
    </source>
</evidence>
<accession>A0A7G1G6E6</accession>
<keyword evidence="5 7" id="KW-0238">DNA-binding</keyword>
<dbReference type="Pfam" id="PF22811">
    <property type="entry name" value="Zn_ribbon_NrdR"/>
    <property type="match status" value="1"/>
</dbReference>
<dbReference type="PROSITE" id="PS51161">
    <property type="entry name" value="ATP_CONE"/>
    <property type="match status" value="1"/>
</dbReference>
<feature type="zinc finger region" evidence="7">
    <location>
        <begin position="3"/>
        <end position="34"/>
    </location>
</feature>
<dbReference type="GO" id="GO:0008270">
    <property type="term" value="F:zinc ion binding"/>
    <property type="evidence" value="ECO:0007669"/>
    <property type="project" value="UniProtKB-UniRule"/>
</dbReference>
<dbReference type="PANTHER" id="PTHR30455">
    <property type="entry name" value="TRANSCRIPTIONAL REPRESSOR NRDR"/>
    <property type="match status" value="1"/>
</dbReference>
<comment type="function">
    <text evidence="7">Negatively regulates transcription of bacterial ribonucleotide reductase nrd genes and operons by binding to NrdR-boxes.</text>
</comment>
<dbReference type="FunCoup" id="A0A7G1G6E6">
    <property type="interactions" value="197"/>
</dbReference>
<dbReference type="GO" id="GO:0003677">
    <property type="term" value="F:DNA binding"/>
    <property type="evidence" value="ECO:0007669"/>
    <property type="project" value="UniProtKB-KW"/>
</dbReference>
<sequence length="149" mass="17499">MKCPFCGHEETKVLDSRPGANGNSVRRRRECLKCEARFTTYERYEDNKLRLIKKDGKRELFDRNKVMNGIIRACEKRPVSSEQIEDIVERIEDKLKKTGKSEISSTKIGDMVVEELKKIDQVSYVRFASVYKEFRDIDSFLEIVKDLKK</sequence>
<keyword evidence="7" id="KW-0862">Zinc</keyword>
<protein>
    <recommendedName>
        <fullName evidence="7">Transcriptional repressor NrdR</fullName>
    </recommendedName>
</protein>
<proteinExistence type="inferred from homology"/>
<dbReference type="HAMAP" id="MF_00440">
    <property type="entry name" value="NrdR"/>
    <property type="match status" value="1"/>
</dbReference>
<dbReference type="GO" id="GO:0045892">
    <property type="term" value="P:negative regulation of DNA-templated transcription"/>
    <property type="evidence" value="ECO:0007669"/>
    <property type="project" value="UniProtKB-UniRule"/>
</dbReference>
<comment type="cofactor">
    <cofactor evidence="7">
        <name>Zn(2+)</name>
        <dbReference type="ChEBI" id="CHEBI:29105"/>
    </cofactor>
    <text evidence="7">Binds 1 zinc ion.</text>
</comment>
<keyword evidence="4 7" id="KW-0805">Transcription regulation</keyword>
<dbReference type="Pfam" id="PF03477">
    <property type="entry name" value="ATP-cone"/>
    <property type="match status" value="1"/>
</dbReference>
<evidence type="ECO:0000256" key="3">
    <source>
        <dbReference type="ARBA" id="ARBA00022840"/>
    </source>
</evidence>
<organism evidence="9 10">
    <name type="scientific">Tepiditoga spiralis</name>
    <dbReference type="NCBI Taxonomy" id="2108365"/>
    <lineage>
        <taxon>Bacteria</taxon>
        <taxon>Thermotogati</taxon>
        <taxon>Thermotogota</taxon>
        <taxon>Thermotogae</taxon>
        <taxon>Petrotogales</taxon>
        <taxon>Petrotogaceae</taxon>
        <taxon>Tepiditoga</taxon>
    </lineage>
</organism>
<dbReference type="GO" id="GO:0005524">
    <property type="term" value="F:ATP binding"/>
    <property type="evidence" value="ECO:0007669"/>
    <property type="project" value="UniProtKB-UniRule"/>
</dbReference>
<keyword evidence="6 7" id="KW-0804">Transcription</keyword>
<reference evidence="9 10" key="1">
    <citation type="submission" date="2018-06" db="EMBL/GenBank/DDBJ databases">
        <title>Genome sequencing of Oceanotoga sp. sy52.</title>
        <authorList>
            <person name="Mori K."/>
        </authorList>
    </citation>
    <scope>NUCLEOTIDE SEQUENCE [LARGE SCALE GENOMIC DNA]</scope>
    <source>
        <strain evidence="10">sy52</strain>
    </source>
</reference>
<evidence type="ECO:0000259" key="8">
    <source>
        <dbReference type="PROSITE" id="PS51161"/>
    </source>
</evidence>
<keyword evidence="2 7" id="KW-0547">Nucleotide-binding</keyword>
<keyword evidence="1 7" id="KW-0678">Repressor</keyword>
<dbReference type="RefSeq" id="WP_190615533.1">
    <property type="nucleotide sequence ID" value="NZ_AP018712.1"/>
</dbReference>
<name>A0A7G1G6E6_9BACT</name>
<evidence type="ECO:0000313" key="9">
    <source>
        <dbReference type="EMBL" id="BBE30437.1"/>
    </source>
</evidence>
<dbReference type="NCBIfam" id="TIGR00244">
    <property type="entry name" value="transcriptional regulator NrdR"/>
    <property type="match status" value="1"/>
</dbReference>
<dbReference type="PANTHER" id="PTHR30455:SF2">
    <property type="entry name" value="TRANSCRIPTIONAL REPRESSOR NRDR"/>
    <property type="match status" value="1"/>
</dbReference>
<keyword evidence="7" id="KW-0479">Metal-binding</keyword>
<dbReference type="EMBL" id="AP018712">
    <property type="protein sequence ID" value="BBE30437.1"/>
    <property type="molecule type" value="Genomic_DNA"/>
</dbReference>
<gene>
    <name evidence="7 9" type="primary">nrdR</name>
    <name evidence="9" type="ORF">OSSY52_05780</name>
</gene>
<keyword evidence="7" id="KW-0863">Zinc-finger</keyword>